<gene>
    <name evidence="1" type="ORF">M440DRAFT_1086307</name>
</gene>
<reference evidence="1 2" key="1">
    <citation type="submission" date="2016-07" db="EMBL/GenBank/DDBJ databases">
        <title>Multiple horizontal gene transfer events from other fungi enriched the ability of initially mycotrophic Trichoderma (Ascomycota) to feed on dead plant biomass.</title>
        <authorList>
            <consortium name="DOE Joint Genome Institute"/>
            <person name="Aerts A."/>
            <person name="Atanasova L."/>
            <person name="Chenthamara K."/>
            <person name="Zhang J."/>
            <person name="Grujic M."/>
            <person name="Henrissat B."/>
            <person name="Kuo A."/>
            <person name="Salamov A."/>
            <person name="Lipzen A."/>
            <person name="Labutti K."/>
            <person name="Barry K."/>
            <person name="Miao Y."/>
            <person name="Rahimi M.J."/>
            <person name="Shen Q."/>
            <person name="Grigoriev I.V."/>
            <person name="Kubicek C.P."/>
            <person name="Druzhinina I.S."/>
        </authorList>
    </citation>
    <scope>NUCLEOTIDE SEQUENCE [LARGE SCALE GENOMIC DNA]</scope>
    <source>
        <strain evidence="1 2">ATCC 18648</strain>
    </source>
</reference>
<protein>
    <submittedName>
        <fullName evidence="1">Uncharacterized protein</fullName>
    </submittedName>
</protein>
<organism evidence="1 2">
    <name type="scientific">Trichoderma longibrachiatum ATCC 18648</name>
    <dbReference type="NCBI Taxonomy" id="983965"/>
    <lineage>
        <taxon>Eukaryota</taxon>
        <taxon>Fungi</taxon>
        <taxon>Dikarya</taxon>
        <taxon>Ascomycota</taxon>
        <taxon>Pezizomycotina</taxon>
        <taxon>Sordariomycetes</taxon>
        <taxon>Hypocreomycetidae</taxon>
        <taxon>Hypocreales</taxon>
        <taxon>Hypocreaceae</taxon>
        <taxon>Trichoderma</taxon>
    </lineage>
</organism>
<evidence type="ECO:0000313" key="1">
    <source>
        <dbReference type="EMBL" id="PTB72887.1"/>
    </source>
</evidence>
<dbReference type="Proteomes" id="UP000240760">
    <property type="component" value="Unassembled WGS sequence"/>
</dbReference>
<proteinExistence type="predicted"/>
<accession>A0A2T4BUA6</accession>
<name>A0A2T4BUA6_TRILO</name>
<keyword evidence="2" id="KW-1185">Reference proteome</keyword>
<dbReference type="AlphaFoldDB" id="A0A2T4BUA6"/>
<dbReference type="EMBL" id="KZ679140">
    <property type="protein sequence ID" value="PTB72887.1"/>
    <property type="molecule type" value="Genomic_DNA"/>
</dbReference>
<sequence length="175" mass="18969">MKMLGACKRDSTAQTLLLVLGRGLDDNLRFTSPCLDLSRPHRFHRAIGDDFLIQHPSSGISSDSLALRCALDHLPWVILVCSSGPSLASGRVVVLIRDDLSVGRAGQTLQIDAMHLPGLSTPRRSVNISRVDTHKLVGNECRCQNAPSCGTSHETDACNSDEVLYFVRAHAPSGR</sequence>
<evidence type="ECO:0000313" key="2">
    <source>
        <dbReference type="Proteomes" id="UP000240760"/>
    </source>
</evidence>